<dbReference type="GO" id="GO:0046872">
    <property type="term" value="F:metal ion binding"/>
    <property type="evidence" value="ECO:0007669"/>
    <property type="project" value="UniProtKB-KW"/>
</dbReference>
<dbReference type="EMBL" id="CP000319">
    <property type="protein sequence ID" value="ABE63489.1"/>
    <property type="molecule type" value="Genomic_DNA"/>
</dbReference>
<dbReference type="PANTHER" id="PTHR12151:SF25">
    <property type="entry name" value="LINALOOL DEHYDRATASE_ISOMERASE DOMAIN-CONTAINING PROTEIN"/>
    <property type="match status" value="1"/>
</dbReference>
<dbReference type="InterPro" id="IPR003782">
    <property type="entry name" value="SCO1/SenC"/>
</dbReference>
<dbReference type="AlphaFoldDB" id="Q1QJV8"/>
<sequence>MMTRGFLPLLAIVAATGIAALAWETDGFRVVTSAGARQLSIERTPLLLPDVRLVDQDGHAFALSSYKGRPVLVDFIYTRCPTLCGVLGDDFHGVLQLMRRAGAGAPLDLLSISFDPQNDDREALQLYGDRYGAKAPRWRIAAPADERGLAALKQSFGVVVIPDGMGGFIHNSAVYLVDARGRLVRILDPDSPPQLLADALRESLP</sequence>
<feature type="binding site" evidence="2">
    <location>
        <position position="84"/>
    </location>
    <ligand>
        <name>Cu cation</name>
        <dbReference type="ChEBI" id="CHEBI:23378"/>
    </ligand>
</feature>
<dbReference type="SUPFAM" id="SSF52833">
    <property type="entry name" value="Thioredoxin-like"/>
    <property type="match status" value="1"/>
</dbReference>
<keyword evidence="5" id="KW-1185">Reference proteome</keyword>
<keyword evidence="3" id="KW-1015">Disulfide bond</keyword>
<dbReference type="Proteomes" id="UP000001953">
    <property type="component" value="Chromosome"/>
</dbReference>
<proteinExistence type="inferred from homology"/>
<dbReference type="eggNOG" id="COG1999">
    <property type="taxonomic scope" value="Bacteria"/>
</dbReference>
<dbReference type="OrthoDB" id="5296507at2"/>
<accession>Q1QJV8</accession>
<evidence type="ECO:0000256" key="2">
    <source>
        <dbReference type="PIRSR" id="PIRSR603782-1"/>
    </source>
</evidence>
<reference evidence="4 5" key="1">
    <citation type="submission" date="2006-03" db="EMBL/GenBank/DDBJ databases">
        <title>Complete sequence of chromosome of Nitrobacter hamburgensis X14.</title>
        <authorList>
            <consortium name="US DOE Joint Genome Institute"/>
            <person name="Copeland A."/>
            <person name="Lucas S."/>
            <person name="Lapidus A."/>
            <person name="Barry K."/>
            <person name="Detter J.C."/>
            <person name="Glavina del Rio T."/>
            <person name="Hammon N."/>
            <person name="Israni S."/>
            <person name="Dalin E."/>
            <person name="Tice H."/>
            <person name="Pitluck S."/>
            <person name="Chain P."/>
            <person name="Malfatti S."/>
            <person name="Shin M."/>
            <person name="Vergez L."/>
            <person name="Schmutz J."/>
            <person name="Larimer F."/>
            <person name="Land M."/>
            <person name="Hauser L."/>
            <person name="Kyrpides N."/>
            <person name="Ivanova N."/>
            <person name="Ward B."/>
            <person name="Arp D."/>
            <person name="Klotz M."/>
            <person name="Stein L."/>
            <person name="O'Mullan G."/>
            <person name="Starkenburg S."/>
            <person name="Sayavedra L."/>
            <person name="Poret-Peterson A.T."/>
            <person name="Gentry M.E."/>
            <person name="Bruce D."/>
            <person name="Richardson P."/>
        </authorList>
    </citation>
    <scope>NUCLEOTIDE SEQUENCE [LARGE SCALE GENOMIC DNA]</scope>
    <source>
        <strain evidence="5">DSM 10229 / NCIMB 13809 / X14</strain>
    </source>
</reference>
<dbReference type="STRING" id="323097.Nham_2710"/>
<comment type="similarity">
    <text evidence="1">Belongs to the SCO1/2 family.</text>
</comment>
<feature type="binding site" evidence="2">
    <location>
        <position position="80"/>
    </location>
    <ligand>
        <name>Cu cation</name>
        <dbReference type="ChEBI" id="CHEBI:23378"/>
    </ligand>
</feature>
<gene>
    <name evidence="4" type="ordered locus">Nham_2710</name>
</gene>
<dbReference type="RefSeq" id="WP_011511155.1">
    <property type="nucleotide sequence ID" value="NC_007964.1"/>
</dbReference>
<feature type="disulfide bond" description="Redox-active" evidence="3">
    <location>
        <begin position="80"/>
        <end position="84"/>
    </location>
</feature>
<evidence type="ECO:0000313" key="5">
    <source>
        <dbReference type="Proteomes" id="UP000001953"/>
    </source>
</evidence>
<evidence type="ECO:0000256" key="3">
    <source>
        <dbReference type="PIRSR" id="PIRSR603782-2"/>
    </source>
</evidence>
<evidence type="ECO:0000313" key="4">
    <source>
        <dbReference type="EMBL" id="ABE63489.1"/>
    </source>
</evidence>
<organism evidence="4 5">
    <name type="scientific">Nitrobacter hamburgensis (strain DSM 10229 / NCIMB 13809 / X14)</name>
    <dbReference type="NCBI Taxonomy" id="323097"/>
    <lineage>
        <taxon>Bacteria</taxon>
        <taxon>Pseudomonadati</taxon>
        <taxon>Pseudomonadota</taxon>
        <taxon>Alphaproteobacteria</taxon>
        <taxon>Hyphomicrobiales</taxon>
        <taxon>Nitrobacteraceae</taxon>
        <taxon>Nitrobacter</taxon>
    </lineage>
</organism>
<dbReference type="PANTHER" id="PTHR12151">
    <property type="entry name" value="ELECTRON TRANSPORT PROTIN SCO1/SENC FAMILY MEMBER"/>
    <property type="match status" value="1"/>
</dbReference>
<evidence type="ECO:0000256" key="1">
    <source>
        <dbReference type="ARBA" id="ARBA00010996"/>
    </source>
</evidence>
<dbReference type="Gene3D" id="3.40.30.10">
    <property type="entry name" value="Glutaredoxin"/>
    <property type="match status" value="1"/>
</dbReference>
<dbReference type="KEGG" id="nha:Nham_2710"/>
<keyword evidence="2" id="KW-0479">Metal-binding</keyword>
<protein>
    <submittedName>
        <fullName evidence="4">Electron transport protein SCO1/SenC</fullName>
    </submittedName>
</protein>
<keyword evidence="2" id="KW-0186">Copper</keyword>
<dbReference type="InterPro" id="IPR036249">
    <property type="entry name" value="Thioredoxin-like_sf"/>
</dbReference>
<name>Q1QJV8_NITHX</name>
<dbReference type="CDD" id="cd02968">
    <property type="entry name" value="SCO"/>
    <property type="match status" value="1"/>
</dbReference>
<dbReference type="HOGENOM" id="CLU_050131_4_4_5"/>
<feature type="binding site" evidence="2">
    <location>
        <position position="170"/>
    </location>
    <ligand>
        <name>Cu cation</name>
        <dbReference type="ChEBI" id="CHEBI:23378"/>
    </ligand>
</feature>
<dbReference type="Pfam" id="PF02630">
    <property type="entry name" value="SCO1-SenC"/>
    <property type="match status" value="1"/>
</dbReference>